<evidence type="ECO:0000259" key="8">
    <source>
        <dbReference type="PROSITE" id="PS51645"/>
    </source>
</evidence>
<feature type="domain" description="Photolyase/cryptochrome alpha/beta" evidence="8">
    <location>
        <begin position="4"/>
        <end position="133"/>
    </location>
</feature>
<dbReference type="Proteomes" id="UP000502041">
    <property type="component" value="Chromosome"/>
</dbReference>
<dbReference type="InterPro" id="IPR002081">
    <property type="entry name" value="Cryptochrome/DNA_photolyase_1"/>
</dbReference>
<dbReference type="PANTHER" id="PTHR11455">
    <property type="entry name" value="CRYPTOCHROME"/>
    <property type="match status" value="1"/>
</dbReference>
<dbReference type="PRINTS" id="PR00147">
    <property type="entry name" value="DNAPHOTLYASE"/>
</dbReference>
<dbReference type="InterPro" id="IPR006050">
    <property type="entry name" value="DNA_photolyase_N"/>
</dbReference>
<gene>
    <name evidence="9" type="primary">cry2</name>
    <name evidence="9" type="ORF">HC248_01343</name>
</gene>
<comment type="similarity">
    <text evidence="6">Belongs to the DNA photolyase family.</text>
</comment>
<dbReference type="PROSITE" id="PS00394">
    <property type="entry name" value="DNA_PHOTOLYASES_1_1"/>
    <property type="match status" value="1"/>
</dbReference>
<dbReference type="GO" id="GO:0071949">
    <property type="term" value="F:FAD binding"/>
    <property type="evidence" value="ECO:0007669"/>
    <property type="project" value="TreeGrafter"/>
</dbReference>
<dbReference type="InterPro" id="IPR005101">
    <property type="entry name" value="Cryptochr/Photolyase_FAD-bd"/>
</dbReference>
<dbReference type="Gene3D" id="1.25.40.80">
    <property type="match status" value="1"/>
</dbReference>
<dbReference type="GO" id="GO:0006139">
    <property type="term" value="P:nucleobase-containing compound metabolic process"/>
    <property type="evidence" value="ECO:0007669"/>
    <property type="project" value="UniProtKB-ARBA"/>
</dbReference>
<keyword evidence="10" id="KW-1185">Reference proteome</keyword>
<dbReference type="InterPro" id="IPR014729">
    <property type="entry name" value="Rossmann-like_a/b/a_fold"/>
</dbReference>
<dbReference type="AlphaFoldDB" id="A0A6H2H861"/>
<evidence type="ECO:0000256" key="6">
    <source>
        <dbReference type="RuleBase" id="RU004182"/>
    </source>
</evidence>
<feature type="binding site" evidence="5">
    <location>
        <position position="211"/>
    </location>
    <ligand>
        <name>FAD</name>
        <dbReference type="ChEBI" id="CHEBI:57692"/>
    </ligand>
</feature>
<dbReference type="EMBL" id="CP051461">
    <property type="protein sequence ID" value="QJC56059.1"/>
    <property type="molecule type" value="Genomic_DNA"/>
</dbReference>
<evidence type="ECO:0000256" key="4">
    <source>
        <dbReference type="ARBA" id="ARBA00022991"/>
    </source>
</evidence>
<feature type="binding site" evidence="5">
    <location>
        <position position="265"/>
    </location>
    <ligand>
        <name>FAD</name>
        <dbReference type="ChEBI" id="CHEBI:57692"/>
    </ligand>
</feature>
<proteinExistence type="inferred from homology"/>
<evidence type="ECO:0000256" key="3">
    <source>
        <dbReference type="ARBA" id="ARBA00022827"/>
    </source>
</evidence>
<dbReference type="Gene3D" id="1.10.579.10">
    <property type="entry name" value="DNA Cyclobutane Dipyrimidine Photolyase, subunit A, domain 3"/>
    <property type="match status" value="1"/>
</dbReference>
<dbReference type="GO" id="GO:0003677">
    <property type="term" value="F:DNA binding"/>
    <property type="evidence" value="ECO:0007669"/>
    <property type="project" value="TreeGrafter"/>
</dbReference>
<protein>
    <submittedName>
        <fullName evidence="9">Cryptochrome-like protein cry2</fullName>
    </submittedName>
</protein>
<dbReference type="Gene3D" id="3.40.50.620">
    <property type="entry name" value="HUPs"/>
    <property type="match status" value="1"/>
</dbReference>
<evidence type="ECO:0000313" key="10">
    <source>
        <dbReference type="Proteomes" id="UP000502041"/>
    </source>
</evidence>
<dbReference type="SUPFAM" id="SSF48173">
    <property type="entry name" value="Cryptochrome/photolyase FAD-binding domain"/>
    <property type="match status" value="1"/>
</dbReference>
<dbReference type="GO" id="GO:0006950">
    <property type="term" value="P:response to stress"/>
    <property type="evidence" value="ECO:0007669"/>
    <property type="project" value="UniProtKB-ARBA"/>
</dbReference>
<evidence type="ECO:0000313" key="9">
    <source>
        <dbReference type="EMBL" id="QJC56059.1"/>
    </source>
</evidence>
<feature type="region of interest" description="Disordered" evidence="7">
    <location>
        <begin position="483"/>
        <end position="508"/>
    </location>
</feature>
<reference evidence="9 10" key="1">
    <citation type="submission" date="2020-04" db="EMBL/GenBank/DDBJ databases">
        <title>Complete genome of a Psychrophilic, Marine, Gas Vacuolate Bacterium Polaromonas vacuolata KCTC 22033T.</title>
        <authorList>
            <person name="Hwang K."/>
            <person name="Kim K.M."/>
        </authorList>
    </citation>
    <scope>NUCLEOTIDE SEQUENCE [LARGE SCALE GENOMIC DNA]</scope>
    <source>
        <strain evidence="9 10">KCTC 22033</strain>
    </source>
</reference>
<name>A0A6H2H861_9BURK</name>
<dbReference type="InterPro" id="IPR018394">
    <property type="entry name" value="DNA_photolyase_1_CS_C"/>
</dbReference>
<accession>A0A6H2H861</accession>
<dbReference type="GO" id="GO:0009416">
    <property type="term" value="P:response to light stimulus"/>
    <property type="evidence" value="ECO:0007669"/>
    <property type="project" value="TreeGrafter"/>
</dbReference>
<dbReference type="SUPFAM" id="SSF52425">
    <property type="entry name" value="Cryptochrome/photolyase, N-terminal domain"/>
    <property type="match status" value="1"/>
</dbReference>
<evidence type="ECO:0000256" key="1">
    <source>
        <dbReference type="ARBA" id="ARBA00001932"/>
    </source>
</evidence>
<dbReference type="GO" id="GO:0003904">
    <property type="term" value="F:deoxyribodipyrimidine photo-lyase activity"/>
    <property type="evidence" value="ECO:0007669"/>
    <property type="project" value="TreeGrafter"/>
</dbReference>
<keyword evidence="3 5" id="KW-0274">FAD</keyword>
<evidence type="ECO:0000256" key="2">
    <source>
        <dbReference type="ARBA" id="ARBA00022630"/>
    </source>
</evidence>
<dbReference type="PANTHER" id="PTHR11455:SF9">
    <property type="entry name" value="CRYPTOCHROME CIRCADIAN CLOCK 5 ISOFORM X1"/>
    <property type="match status" value="1"/>
</dbReference>
<sequence>MSLPSALVWFKRDLRVHDHAPLAAAQSFAAALGLFVIEPEWLDSPDCDASHVDFALACLTELRQDLDKRGLPLLVRVGNAEKILTELRAKYHFTHLLSHEETGSGWSYQRDLAVGSWCRKEQIVWQEFTQTGVIRALASRNGWAQNWQARMSTPLAVLSQRFAGQTDVALGDIPDLATLGLPQHNKTLQAAGERAARQCLRSFLQGRGRNYRKAISSPLSAQDGCSRLSPHLAFGTLSMRTLHQAIDACINKTDDRELAFALSSFAGRLRWHCHFMQKLESEPAIEFANFSRACDGLRPGDIKGGATPFSVQDEINFQAWCTGHTGYPMVDACMRSLVATGWLNFRMRAMLVSFASCHLWLHWRRTGEFLARQFLDFEPGIHWSQMQMQSGTTGINTLRIYSPAKQAQDQDPEGIFIRQWVPELARVPLPYLAKPWTMETAVQQMSNCIIGIDYPAPIVDEKLAVKHAKDKLYTLRESPEAKQQAGLVQNKHGSRKSGLPPSRKPSVRAKKITVQIMQGDLFA</sequence>
<evidence type="ECO:0000256" key="5">
    <source>
        <dbReference type="PIRSR" id="PIRSR602081-1"/>
    </source>
</evidence>
<keyword evidence="2 5" id="KW-0285">Flavoprotein</keyword>
<comment type="cofactor">
    <cofactor evidence="5">
        <name>FAD</name>
        <dbReference type="ChEBI" id="CHEBI:57692"/>
    </cofactor>
    <text evidence="5">Binds 1 FAD per subunit.</text>
</comment>
<dbReference type="PROSITE" id="PS51645">
    <property type="entry name" value="PHR_CRY_ALPHA_BETA"/>
    <property type="match status" value="1"/>
</dbReference>
<dbReference type="Pfam" id="PF00875">
    <property type="entry name" value="DNA_photolyase"/>
    <property type="match status" value="1"/>
</dbReference>
<organism evidence="9 10">
    <name type="scientific">Polaromonas vacuolata</name>
    <dbReference type="NCBI Taxonomy" id="37448"/>
    <lineage>
        <taxon>Bacteria</taxon>
        <taxon>Pseudomonadati</taxon>
        <taxon>Pseudomonadota</taxon>
        <taxon>Betaproteobacteria</taxon>
        <taxon>Burkholderiales</taxon>
        <taxon>Comamonadaceae</taxon>
        <taxon>Polaromonas</taxon>
    </lineage>
</organism>
<dbReference type="RefSeq" id="WP_168921823.1">
    <property type="nucleotide sequence ID" value="NZ_CP051461.1"/>
</dbReference>
<comment type="cofactor">
    <cofactor evidence="1">
        <name>(6R)-5,10-methylene-5,6,7,8-tetrahydrofolate</name>
        <dbReference type="ChEBI" id="CHEBI:15636"/>
    </cofactor>
</comment>
<keyword evidence="4 6" id="KW-0157">Chromophore</keyword>
<dbReference type="InterPro" id="IPR036155">
    <property type="entry name" value="Crypto/Photolyase_N_sf"/>
</dbReference>
<dbReference type="KEGG" id="pvac:HC248_01343"/>
<dbReference type="InterPro" id="IPR036134">
    <property type="entry name" value="Crypto/Photolyase_FAD-like_sf"/>
</dbReference>
<dbReference type="Pfam" id="PF03441">
    <property type="entry name" value="FAD_binding_7"/>
    <property type="match status" value="1"/>
</dbReference>
<evidence type="ECO:0000256" key="7">
    <source>
        <dbReference type="SAM" id="MobiDB-lite"/>
    </source>
</evidence>